<evidence type="ECO:0000256" key="1">
    <source>
        <dbReference type="SAM" id="MobiDB-lite"/>
    </source>
</evidence>
<accession>A0ABV7CUI7</accession>
<dbReference type="InterPro" id="IPR036680">
    <property type="entry name" value="SPOR-like_sf"/>
</dbReference>
<evidence type="ECO:0000313" key="5">
    <source>
        <dbReference type="Proteomes" id="UP001595279"/>
    </source>
</evidence>
<reference evidence="5" key="1">
    <citation type="journal article" date="2019" name="Int. J. Syst. Evol. Microbiol.">
        <title>The Global Catalogue of Microorganisms (GCM) 10K type strain sequencing project: providing services to taxonomists for standard genome sequencing and annotation.</title>
        <authorList>
            <consortium name="The Broad Institute Genomics Platform"/>
            <consortium name="The Broad Institute Genome Sequencing Center for Infectious Disease"/>
            <person name="Wu L."/>
            <person name="Ma J."/>
        </authorList>
    </citation>
    <scope>NUCLEOTIDE SEQUENCE [LARGE SCALE GENOMIC DNA]</scope>
    <source>
        <strain evidence="5">KCTC 13128</strain>
    </source>
</reference>
<feature type="region of interest" description="Disordered" evidence="1">
    <location>
        <begin position="1"/>
        <end position="53"/>
    </location>
</feature>
<feature type="transmembrane region" description="Helical" evidence="2">
    <location>
        <begin position="66"/>
        <end position="86"/>
    </location>
</feature>
<dbReference type="SUPFAM" id="SSF110997">
    <property type="entry name" value="Sporulation related repeat"/>
    <property type="match status" value="1"/>
</dbReference>
<dbReference type="Proteomes" id="UP001595279">
    <property type="component" value="Unassembled WGS sequence"/>
</dbReference>
<feature type="domain" description="SPOR" evidence="3">
    <location>
        <begin position="123"/>
        <end position="197"/>
    </location>
</feature>
<evidence type="ECO:0000256" key="2">
    <source>
        <dbReference type="SAM" id="Phobius"/>
    </source>
</evidence>
<keyword evidence="2" id="KW-0812">Transmembrane</keyword>
<comment type="caution">
    <text evidence="4">The sequence shown here is derived from an EMBL/GenBank/DDBJ whole genome shotgun (WGS) entry which is preliminary data.</text>
</comment>
<feature type="compositionally biased region" description="Basic and acidic residues" evidence="1">
    <location>
        <begin position="1"/>
        <end position="14"/>
    </location>
</feature>
<keyword evidence="2" id="KW-1133">Transmembrane helix</keyword>
<protein>
    <recommendedName>
        <fullName evidence="3">SPOR domain-containing protein</fullName>
    </recommendedName>
</protein>
<dbReference type="EMBL" id="JBHRSA010000031">
    <property type="protein sequence ID" value="MFC3040021.1"/>
    <property type="molecule type" value="Genomic_DNA"/>
</dbReference>
<keyword evidence="2" id="KW-0472">Membrane</keyword>
<keyword evidence="5" id="KW-1185">Reference proteome</keyword>
<dbReference type="RefSeq" id="WP_390270607.1">
    <property type="nucleotide sequence ID" value="NZ_JBHRSA010000031.1"/>
</dbReference>
<evidence type="ECO:0000259" key="3">
    <source>
        <dbReference type="PROSITE" id="PS51724"/>
    </source>
</evidence>
<proteinExistence type="predicted"/>
<dbReference type="Gene3D" id="3.30.70.1070">
    <property type="entry name" value="Sporulation related repeat"/>
    <property type="match status" value="1"/>
</dbReference>
<organism evidence="4 5">
    <name type="scientific">Virgibacillus xinjiangensis</name>
    <dbReference type="NCBI Taxonomy" id="393090"/>
    <lineage>
        <taxon>Bacteria</taxon>
        <taxon>Bacillati</taxon>
        <taxon>Bacillota</taxon>
        <taxon>Bacilli</taxon>
        <taxon>Bacillales</taxon>
        <taxon>Bacillaceae</taxon>
        <taxon>Virgibacillus</taxon>
    </lineage>
</organism>
<gene>
    <name evidence="4" type="ORF">ACFOGI_07125</name>
</gene>
<dbReference type="PROSITE" id="PS51724">
    <property type="entry name" value="SPOR"/>
    <property type="match status" value="1"/>
</dbReference>
<name>A0ABV7CUI7_9BACI</name>
<evidence type="ECO:0000313" key="4">
    <source>
        <dbReference type="EMBL" id="MFC3040021.1"/>
    </source>
</evidence>
<sequence>MDRERKVEMKKEGNRISFKLSDPAKEQQAAVIEDQDEEPVLTPTAPQKKKKKTAGRKVSGYNLFKPVLMAGISAVLIGSVLGFVMLRMIAGIDADGTDDGTAFVGAGVTENEEEQKGHAPTPLQGLQAFVVQGGVFGNRVNAEEWAEKFSSAGMPQVIWQKDGQYFLFAGIAADEDTASQLSSDMADYQLESFVKEWQTTEPEVELTNGEAAWVRKFVEQWNSSLEGLTNTSAVDIQGWEELLETFPSESEELLPMKEEIASQKDGIEQGGKGTQESLLHMWLQYEQTVSQ</sequence>
<dbReference type="InterPro" id="IPR007730">
    <property type="entry name" value="SPOR-like_dom"/>
</dbReference>